<evidence type="ECO:0000256" key="1">
    <source>
        <dbReference type="SAM" id="Phobius"/>
    </source>
</evidence>
<accession>A0AA36BX20</accession>
<evidence type="ECO:0000313" key="3">
    <source>
        <dbReference type="Proteomes" id="UP001162480"/>
    </source>
</evidence>
<reference evidence="2" key="1">
    <citation type="submission" date="2023-08" db="EMBL/GenBank/DDBJ databases">
        <authorList>
            <person name="Alioto T."/>
            <person name="Alioto T."/>
            <person name="Gomez Garrido J."/>
        </authorList>
    </citation>
    <scope>NUCLEOTIDE SEQUENCE</scope>
</reference>
<dbReference type="AlphaFoldDB" id="A0AA36BX20"/>
<keyword evidence="1" id="KW-0472">Membrane</keyword>
<organism evidence="2 3">
    <name type="scientific">Octopus vulgaris</name>
    <name type="common">Common octopus</name>
    <dbReference type="NCBI Taxonomy" id="6645"/>
    <lineage>
        <taxon>Eukaryota</taxon>
        <taxon>Metazoa</taxon>
        <taxon>Spiralia</taxon>
        <taxon>Lophotrochozoa</taxon>
        <taxon>Mollusca</taxon>
        <taxon>Cephalopoda</taxon>
        <taxon>Coleoidea</taxon>
        <taxon>Octopodiformes</taxon>
        <taxon>Octopoda</taxon>
        <taxon>Incirrata</taxon>
        <taxon>Octopodidae</taxon>
        <taxon>Octopus</taxon>
    </lineage>
</organism>
<dbReference type="Proteomes" id="UP001162480">
    <property type="component" value="Chromosome 26"/>
</dbReference>
<evidence type="ECO:0000313" key="2">
    <source>
        <dbReference type="EMBL" id="CAI9741584.1"/>
    </source>
</evidence>
<keyword evidence="1" id="KW-0812">Transmembrane</keyword>
<protein>
    <submittedName>
        <fullName evidence="2">Uncharacterized protein</fullName>
    </submittedName>
</protein>
<proteinExistence type="predicted"/>
<keyword evidence="1" id="KW-1133">Transmembrane helix</keyword>
<gene>
    <name evidence="2" type="ORF">OCTVUL_1B018800</name>
</gene>
<dbReference type="EMBL" id="OX597839">
    <property type="protein sequence ID" value="CAI9741584.1"/>
    <property type="molecule type" value="Genomic_DNA"/>
</dbReference>
<feature type="transmembrane region" description="Helical" evidence="1">
    <location>
        <begin position="34"/>
        <end position="57"/>
    </location>
</feature>
<name>A0AA36BX20_OCTVU</name>
<sequence>MYSHNRAVQINPWAGEVHLKCMRVEGPVLVVLDVLVAVAVVVVVVVFLLPFLLFLTIPYHKAPIARFTVQPFPKRIPFRDICFLERTP</sequence>
<keyword evidence="3" id="KW-1185">Reference proteome</keyword>